<dbReference type="AlphaFoldDB" id="A0A834T7E1"/>
<evidence type="ECO:0000313" key="2">
    <source>
        <dbReference type="Proteomes" id="UP000634136"/>
    </source>
</evidence>
<dbReference type="EMBL" id="JAAIUW010000009">
    <property type="protein sequence ID" value="KAF7817163.1"/>
    <property type="molecule type" value="Genomic_DNA"/>
</dbReference>
<proteinExistence type="predicted"/>
<comment type="caution">
    <text evidence="1">The sequence shown here is derived from an EMBL/GenBank/DDBJ whole genome shotgun (WGS) entry which is preliminary data.</text>
</comment>
<name>A0A834T7E1_9FABA</name>
<evidence type="ECO:0000313" key="1">
    <source>
        <dbReference type="EMBL" id="KAF7817163.1"/>
    </source>
</evidence>
<accession>A0A834T7E1</accession>
<reference evidence="1" key="1">
    <citation type="submission" date="2020-09" db="EMBL/GenBank/DDBJ databases">
        <title>Genome-Enabled Discovery of Anthraquinone Biosynthesis in Senna tora.</title>
        <authorList>
            <person name="Kang S.-H."/>
            <person name="Pandey R.P."/>
            <person name="Lee C.-M."/>
            <person name="Sim J.-S."/>
            <person name="Jeong J.-T."/>
            <person name="Choi B.-S."/>
            <person name="Jung M."/>
            <person name="Ginzburg D."/>
            <person name="Zhao K."/>
            <person name="Won S.Y."/>
            <person name="Oh T.-J."/>
            <person name="Yu Y."/>
            <person name="Kim N.-H."/>
            <person name="Lee O.R."/>
            <person name="Lee T.-H."/>
            <person name="Bashyal P."/>
            <person name="Kim T.-S."/>
            <person name="Lee W.-H."/>
            <person name="Kawkins C."/>
            <person name="Kim C.-K."/>
            <person name="Kim J.S."/>
            <person name="Ahn B.O."/>
            <person name="Rhee S.Y."/>
            <person name="Sohng J.K."/>
        </authorList>
    </citation>
    <scope>NUCLEOTIDE SEQUENCE</scope>
    <source>
        <tissue evidence="1">Leaf</tissue>
    </source>
</reference>
<protein>
    <submittedName>
        <fullName evidence="1">Uncharacterized protein</fullName>
    </submittedName>
</protein>
<sequence length="58" mass="6992">MGQIPKGDPPGISLYTWQLFDASQIRRQTVQIRKFSLYLLGSLFFRLQFFIRYEYYPP</sequence>
<dbReference type="Proteomes" id="UP000634136">
    <property type="component" value="Unassembled WGS sequence"/>
</dbReference>
<keyword evidence="2" id="KW-1185">Reference proteome</keyword>
<organism evidence="1 2">
    <name type="scientific">Senna tora</name>
    <dbReference type="NCBI Taxonomy" id="362788"/>
    <lineage>
        <taxon>Eukaryota</taxon>
        <taxon>Viridiplantae</taxon>
        <taxon>Streptophyta</taxon>
        <taxon>Embryophyta</taxon>
        <taxon>Tracheophyta</taxon>
        <taxon>Spermatophyta</taxon>
        <taxon>Magnoliopsida</taxon>
        <taxon>eudicotyledons</taxon>
        <taxon>Gunneridae</taxon>
        <taxon>Pentapetalae</taxon>
        <taxon>rosids</taxon>
        <taxon>fabids</taxon>
        <taxon>Fabales</taxon>
        <taxon>Fabaceae</taxon>
        <taxon>Caesalpinioideae</taxon>
        <taxon>Cassia clade</taxon>
        <taxon>Senna</taxon>
    </lineage>
</organism>
<gene>
    <name evidence="1" type="ORF">G2W53_031132</name>
</gene>